<dbReference type="RefSeq" id="WP_123845861.1">
    <property type="nucleotide sequence ID" value="NZ_RPDH01000001.1"/>
</dbReference>
<dbReference type="EMBL" id="RPDH01000001">
    <property type="protein sequence ID" value="RPE13344.1"/>
    <property type="molecule type" value="Genomic_DNA"/>
</dbReference>
<dbReference type="OrthoDB" id="676045at2"/>
<comment type="caution">
    <text evidence="2">The sequence shown here is derived from an EMBL/GenBank/DDBJ whole genome shotgun (WGS) entry which is preliminary data.</text>
</comment>
<keyword evidence="1" id="KW-1133">Transmembrane helix</keyword>
<keyword evidence="1" id="KW-0472">Membrane</keyword>
<keyword evidence="1" id="KW-0812">Transmembrane</keyword>
<evidence type="ECO:0000256" key="1">
    <source>
        <dbReference type="SAM" id="Phobius"/>
    </source>
</evidence>
<dbReference type="Proteomes" id="UP000278351">
    <property type="component" value="Unassembled WGS sequence"/>
</dbReference>
<evidence type="ECO:0000313" key="3">
    <source>
        <dbReference type="Proteomes" id="UP000278351"/>
    </source>
</evidence>
<evidence type="ECO:0000313" key="2">
    <source>
        <dbReference type="EMBL" id="RPE13344.1"/>
    </source>
</evidence>
<gene>
    <name evidence="2" type="ORF">EGT74_07390</name>
</gene>
<proteinExistence type="predicted"/>
<feature type="transmembrane region" description="Helical" evidence="1">
    <location>
        <begin position="45"/>
        <end position="63"/>
    </location>
</feature>
<feature type="transmembrane region" description="Helical" evidence="1">
    <location>
        <begin position="95"/>
        <end position="115"/>
    </location>
</feature>
<keyword evidence="3" id="KW-1185">Reference proteome</keyword>
<reference evidence="2 3" key="1">
    <citation type="submission" date="2018-11" db="EMBL/GenBank/DDBJ databases">
        <title>Chitinophaga lutea sp.nov., isolate from arsenic contaminated soil.</title>
        <authorList>
            <person name="Zong Y."/>
        </authorList>
    </citation>
    <scope>NUCLEOTIDE SEQUENCE [LARGE SCALE GENOMIC DNA]</scope>
    <source>
        <strain evidence="2 3">ZY74</strain>
    </source>
</reference>
<name>A0A3N4QNT4_9BACT</name>
<protein>
    <submittedName>
        <fullName evidence="2">DoxX family protein</fullName>
    </submittedName>
</protein>
<dbReference type="AlphaFoldDB" id="A0A3N4QNT4"/>
<accession>A0A3N4QNT4</accession>
<sequence>MRFNIPTQAAVVLYALMWAAFGVNHLVNAKEMVAIVPVPGGAVWIYLTGVAMLLAAAAIIFNIQARLAGYLLAIMLLVFIFSIHVPQLIKGNFMAPVSILKDLGLMAGAIIVANIRPMHKQGSN</sequence>
<feature type="transmembrane region" description="Helical" evidence="1">
    <location>
        <begin position="70"/>
        <end position="89"/>
    </location>
</feature>
<organism evidence="2 3">
    <name type="scientific">Chitinophaga lutea</name>
    <dbReference type="NCBI Taxonomy" id="2488634"/>
    <lineage>
        <taxon>Bacteria</taxon>
        <taxon>Pseudomonadati</taxon>
        <taxon>Bacteroidota</taxon>
        <taxon>Chitinophagia</taxon>
        <taxon>Chitinophagales</taxon>
        <taxon>Chitinophagaceae</taxon>
        <taxon>Chitinophaga</taxon>
    </lineage>
</organism>